<reference evidence="9" key="2">
    <citation type="journal article" date="2021" name="PeerJ">
        <title>Extensive microbial diversity within the chicken gut microbiome revealed by metagenomics and culture.</title>
        <authorList>
            <person name="Gilroy R."/>
            <person name="Ravi A."/>
            <person name="Getino M."/>
            <person name="Pursley I."/>
            <person name="Horton D.L."/>
            <person name="Alikhan N.F."/>
            <person name="Baker D."/>
            <person name="Gharbi K."/>
            <person name="Hall N."/>
            <person name="Watson M."/>
            <person name="Adriaenssens E.M."/>
            <person name="Foster-Nyarko E."/>
            <person name="Jarju S."/>
            <person name="Secka A."/>
            <person name="Antonio M."/>
            <person name="Oren A."/>
            <person name="Chaudhuri R.R."/>
            <person name="La Ragione R."/>
            <person name="Hildebrand F."/>
            <person name="Pallen M.J."/>
        </authorList>
    </citation>
    <scope>NUCLEOTIDE SEQUENCE</scope>
    <source>
        <strain evidence="9">14508</strain>
    </source>
</reference>
<dbReference type="GO" id="GO:0033214">
    <property type="term" value="P:siderophore-iron import into cell"/>
    <property type="evidence" value="ECO:0007669"/>
    <property type="project" value="TreeGrafter"/>
</dbReference>
<dbReference type="GO" id="GO:0005886">
    <property type="term" value="C:plasma membrane"/>
    <property type="evidence" value="ECO:0007669"/>
    <property type="project" value="UniProtKB-SubCell"/>
</dbReference>
<evidence type="ECO:0000256" key="4">
    <source>
        <dbReference type="ARBA" id="ARBA00022475"/>
    </source>
</evidence>
<evidence type="ECO:0000256" key="6">
    <source>
        <dbReference type="ARBA" id="ARBA00022989"/>
    </source>
</evidence>
<dbReference type="Gene3D" id="1.10.3470.10">
    <property type="entry name" value="ABC transporter involved in vitamin B12 uptake, BtuC"/>
    <property type="match status" value="1"/>
</dbReference>
<dbReference type="AlphaFoldDB" id="A0A9D1G8X7"/>
<dbReference type="PANTHER" id="PTHR30472:SF64">
    <property type="entry name" value="IRON(3+)-HYDROXAMATE IMPORT SYSTEM PERMEASE PROTEIN FHUG"/>
    <property type="match status" value="1"/>
</dbReference>
<dbReference type="SUPFAM" id="SSF81345">
    <property type="entry name" value="ABC transporter involved in vitamin B12 uptake, BtuC"/>
    <property type="match status" value="1"/>
</dbReference>
<feature type="transmembrane region" description="Helical" evidence="8">
    <location>
        <begin position="7"/>
        <end position="25"/>
    </location>
</feature>
<comment type="similarity">
    <text evidence="2">Belongs to the binding-protein-dependent transport system permease family. FecCD subfamily.</text>
</comment>
<feature type="transmembrane region" description="Helical" evidence="8">
    <location>
        <begin position="118"/>
        <end position="139"/>
    </location>
</feature>
<organism evidence="9 10">
    <name type="scientific">Candidatus Caccosoma faecigallinarum</name>
    <dbReference type="NCBI Taxonomy" id="2840720"/>
    <lineage>
        <taxon>Bacteria</taxon>
        <taxon>Bacillati</taxon>
        <taxon>Bacillota</taxon>
        <taxon>Bacillota incertae sedis</taxon>
        <taxon>Candidatus Caccosoma</taxon>
    </lineage>
</organism>
<evidence type="ECO:0000256" key="5">
    <source>
        <dbReference type="ARBA" id="ARBA00022692"/>
    </source>
</evidence>
<sequence>MTNIKKGIIINFLLLFLLIIIFFIGCNVGQYRLSISKVISTLFGGGDYYSKMTLFEFRLPRLCLALLVGIGMGMAGVAMQNLLHNDLASPGTLGVSDGSGLFVTLYVALLKTNHSSSFALPFLALIGGLLSSGLIFLLSFKRKKNIDPIKLIMTGVAVSAAYGALGTILMYILDQNQIEFLQRWQSGELWGTSWDYIITLAIWIFIFGGIIYYKSRTLNTIDIGYDIAKGVGINVTKEFIIIAFCAVAISSASVAFGGNFFFLGLIGPHIARKLVGTDTRVLFPAASFVSATLILLADMLVMGVDFLINIPTGILVSILSVPYFIYLLVKEH</sequence>
<gene>
    <name evidence="9" type="ORF">IAD04_05105</name>
</gene>
<evidence type="ECO:0000256" key="2">
    <source>
        <dbReference type="ARBA" id="ARBA00007935"/>
    </source>
</evidence>
<feature type="transmembrane region" description="Helical" evidence="8">
    <location>
        <begin position="193"/>
        <end position="213"/>
    </location>
</feature>
<keyword evidence="4" id="KW-1003">Cell membrane</keyword>
<evidence type="ECO:0000256" key="8">
    <source>
        <dbReference type="SAM" id="Phobius"/>
    </source>
</evidence>
<dbReference type="InterPro" id="IPR000522">
    <property type="entry name" value="ABC_transptr_permease_BtuC"/>
</dbReference>
<evidence type="ECO:0000256" key="3">
    <source>
        <dbReference type="ARBA" id="ARBA00022448"/>
    </source>
</evidence>
<dbReference type="InterPro" id="IPR037294">
    <property type="entry name" value="ABC_BtuC-like"/>
</dbReference>
<dbReference type="PROSITE" id="PS51257">
    <property type="entry name" value="PROKAR_LIPOPROTEIN"/>
    <property type="match status" value="1"/>
</dbReference>
<dbReference type="NCBIfam" id="TIGR01167">
    <property type="entry name" value="LPXTG_anchor"/>
    <property type="match status" value="1"/>
</dbReference>
<comment type="caution">
    <text evidence="9">The sequence shown here is derived from an EMBL/GenBank/DDBJ whole genome shotgun (WGS) entry which is preliminary data.</text>
</comment>
<keyword evidence="5 8" id="KW-0812">Transmembrane</keyword>
<feature type="transmembrane region" description="Helical" evidence="8">
    <location>
        <begin position="151"/>
        <end position="173"/>
    </location>
</feature>
<accession>A0A9D1G8X7</accession>
<feature type="transmembrane region" description="Helical" evidence="8">
    <location>
        <begin position="308"/>
        <end position="329"/>
    </location>
</feature>
<keyword evidence="6 8" id="KW-1133">Transmembrane helix</keyword>
<dbReference type="GO" id="GO:0022857">
    <property type="term" value="F:transmembrane transporter activity"/>
    <property type="evidence" value="ECO:0007669"/>
    <property type="project" value="InterPro"/>
</dbReference>
<protein>
    <submittedName>
        <fullName evidence="9">Iron ABC transporter permease</fullName>
    </submittedName>
</protein>
<evidence type="ECO:0000313" key="9">
    <source>
        <dbReference type="EMBL" id="HIT17732.1"/>
    </source>
</evidence>
<reference evidence="9" key="1">
    <citation type="submission" date="2020-10" db="EMBL/GenBank/DDBJ databases">
        <authorList>
            <person name="Gilroy R."/>
        </authorList>
    </citation>
    <scope>NUCLEOTIDE SEQUENCE</scope>
    <source>
        <strain evidence="9">14508</strain>
    </source>
</reference>
<name>A0A9D1G8X7_9FIRM</name>
<feature type="transmembrane region" description="Helical" evidence="8">
    <location>
        <begin position="239"/>
        <end position="262"/>
    </location>
</feature>
<evidence type="ECO:0000256" key="1">
    <source>
        <dbReference type="ARBA" id="ARBA00004651"/>
    </source>
</evidence>
<feature type="transmembrane region" description="Helical" evidence="8">
    <location>
        <begin position="282"/>
        <end position="301"/>
    </location>
</feature>
<proteinExistence type="inferred from homology"/>
<evidence type="ECO:0000256" key="7">
    <source>
        <dbReference type="ARBA" id="ARBA00023136"/>
    </source>
</evidence>
<dbReference type="PANTHER" id="PTHR30472">
    <property type="entry name" value="FERRIC ENTEROBACTIN TRANSPORT SYSTEM PERMEASE PROTEIN"/>
    <property type="match status" value="1"/>
</dbReference>
<dbReference type="Pfam" id="PF01032">
    <property type="entry name" value="FecCD"/>
    <property type="match status" value="1"/>
</dbReference>
<dbReference type="CDD" id="cd06550">
    <property type="entry name" value="TM_ABC_iron-siderophores_like"/>
    <property type="match status" value="1"/>
</dbReference>
<evidence type="ECO:0000313" key="10">
    <source>
        <dbReference type="Proteomes" id="UP000886893"/>
    </source>
</evidence>
<feature type="transmembrane region" description="Helical" evidence="8">
    <location>
        <begin position="62"/>
        <end position="83"/>
    </location>
</feature>
<dbReference type="Proteomes" id="UP000886893">
    <property type="component" value="Unassembled WGS sequence"/>
</dbReference>
<keyword evidence="7 8" id="KW-0472">Membrane</keyword>
<dbReference type="EMBL" id="DVKI01000159">
    <property type="protein sequence ID" value="HIT17732.1"/>
    <property type="molecule type" value="Genomic_DNA"/>
</dbReference>
<comment type="subcellular location">
    <subcellularLocation>
        <location evidence="1">Cell membrane</location>
        <topology evidence="1">Multi-pass membrane protein</topology>
    </subcellularLocation>
</comment>
<keyword evidence="3" id="KW-0813">Transport</keyword>